<reference evidence="6" key="1">
    <citation type="journal article" date="2020" name="J. Eukaryot. Microbiol.">
        <title>De novo Sequencing, Assembly and Annotation of the Transcriptome for the Free-Living Testate Amoeba Arcella intermedia.</title>
        <authorList>
            <person name="Ribeiro G.M."/>
            <person name="Porfirio-Sousa A.L."/>
            <person name="Maurer-Alcala X.X."/>
            <person name="Katz L.A."/>
            <person name="Lahr D.J.G."/>
        </authorList>
    </citation>
    <scope>NUCLEOTIDE SEQUENCE</scope>
</reference>
<dbReference type="GO" id="GO:0005525">
    <property type="term" value="F:GTP binding"/>
    <property type="evidence" value="ECO:0007669"/>
    <property type="project" value="UniProtKB-KW"/>
</dbReference>
<dbReference type="InterPro" id="IPR027417">
    <property type="entry name" value="P-loop_NTPase"/>
</dbReference>
<organism evidence="6">
    <name type="scientific">Arcella intermedia</name>
    <dbReference type="NCBI Taxonomy" id="1963864"/>
    <lineage>
        <taxon>Eukaryota</taxon>
        <taxon>Amoebozoa</taxon>
        <taxon>Tubulinea</taxon>
        <taxon>Elardia</taxon>
        <taxon>Arcellinida</taxon>
        <taxon>Sphaerothecina</taxon>
        <taxon>Arcellidae</taxon>
        <taxon>Arcella</taxon>
    </lineage>
</organism>
<evidence type="ECO:0000313" key="6">
    <source>
        <dbReference type="EMBL" id="NDV36851.1"/>
    </source>
</evidence>
<dbReference type="InterPro" id="IPR050227">
    <property type="entry name" value="Rab"/>
</dbReference>
<evidence type="ECO:0000256" key="2">
    <source>
        <dbReference type="ARBA" id="ARBA00022741"/>
    </source>
</evidence>
<dbReference type="EMBL" id="GIBP01007882">
    <property type="protein sequence ID" value="NDV36851.1"/>
    <property type="molecule type" value="Transcribed_RNA"/>
</dbReference>
<protein>
    <recommendedName>
        <fullName evidence="7">SOCS box domain-containing protein</fullName>
    </recommendedName>
</protein>
<dbReference type="SMART" id="SM00173">
    <property type="entry name" value="RAS"/>
    <property type="match status" value="1"/>
</dbReference>
<dbReference type="InterPro" id="IPR005225">
    <property type="entry name" value="Small_GTP-bd"/>
</dbReference>
<dbReference type="PANTHER" id="PTHR47977">
    <property type="entry name" value="RAS-RELATED PROTEIN RAB"/>
    <property type="match status" value="1"/>
</dbReference>
<keyword evidence="5" id="KW-1133">Transmembrane helix</keyword>
<proteinExistence type="inferred from homology"/>
<evidence type="ECO:0000256" key="1">
    <source>
        <dbReference type="ARBA" id="ARBA00006270"/>
    </source>
</evidence>
<name>A0A6B2LJ67_9EUKA</name>
<dbReference type="PROSITE" id="PS51419">
    <property type="entry name" value="RAB"/>
    <property type="match status" value="1"/>
</dbReference>
<dbReference type="AlphaFoldDB" id="A0A6B2LJ67"/>
<dbReference type="Pfam" id="PF00071">
    <property type="entry name" value="Ras"/>
    <property type="match status" value="1"/>
</dbReference>
<dbReference type="NCBIfam" id="TIGR00231">
    <property type="entry name" value="small_GTP"/>
    <property type="match status" value="1"/>
</dbReference>
<evidence type="ECO:0000256" key="5">
    <source>
        <dbReference type="SAM" id="Phobius"/>
    </source>
</evidence>
<evidence type="ECO:0000256" key="4">
    <source>
        <dbReference type="ARBA" id="ARBA00023288"/>
    </source>
</evidence>
<keyword evidence="2" id="KW-0547">Nucleotide-binding</keyword>
<evidence type="ECO:0000256" key="3">
    <source>
        <dbReference type="ARBA" id="ARBA00023134"/>
    </source>
</evidence>
<dbReference type="Gene3D" id="3.40.50.300">
    <property type="entry name" value="P-loop containing nucleotide triphosphate hydrolases"/>
    <property type="match status" value="1"/>
</dbReference>
<keyword evidence="4" id="KW-0449">Lipoprotein</keyword>
<dbReference type="PRINTS" id="PR00449">
    <property type="entry name" value="RASTRNSFRMNG"/>
</dbReference>
<feature type="transmembrane region" description="Helical" evidence="5">
    <location>
        <begin position="176"/>
        <end position="196"/>
    </location>
</feature>
<dbReference type="SMART" id="SM00175">
    <property type="entry name" value="RAB"/>
    <property type="match status" value="1"/>
</dbReference>
<keyword evidence="5" id="KW-0812">Transmembrane</keyword>
<dbReference type="PROSITE" id="PS51421">
    <property type="entry name" value="RAS"/>
    <property type="match status" value="1"/>
</dbReference>
<dbReference type="GO" id="GO:0003924">
    <property type="term" value="F:GTPase activity"/>
    <property type="evidence" value="ECO:0007669"/>
    <property type="project" value="InterPro"/>
</dbReference>
<dbReference type="CDD" id="cd00154">
    <property type="entry name" value="Rab"/>
    <property type="match status" value="1"/>
</dbReference>
<accession>A0A6B2LJ67</accession>
<dbReference type="FunFam" id="3.40.50.300:FF:001447">
    <property type="entry name" value="Ras-related protein Rab-1B"/>
    <property type="match status" value="1"/>
</dbReference>
<dbReference type="SUPFAM" id="SSF52540">
    <property type="entry name" value="P-loop containing nucleoside triphosphate hydrolases"/>
    <property type="match status" value="1"/>
</dbReference>
<evidence type="ECO:0008006" key="7">
    <source>
        <dbReference type="Google" id="ProtNLM"/>
    </source>
</evidence>
<keyword evidence="3" id="KW-0342">GTP-binding</keyword>
<keyword evidence="5" id="KW-0472">Membrane</keyword>
<sequence>MIGDKEVGKKSLQLRLVHEDAPHISLIGTDFKCTTLRIDNYTIRLQLWDSSHESLYNLYLNLIRGAHGIFIVFDVTSAESFLSAKNWLSMTLQYCQMKAVIFLIGNKIDLHQQRKISTAEAEAFANHYKIQYFETSALDMTNIDQLLYISTTAIIESFPTSIQHSKTKPTYFPKTSVMVFLLVVLVTIFVCLVGFYDK</sequence>
<comment type="similarity">
    <text evidence="1">Belongs to the small GTPase superfamily. Rab family.</text>
</comment>
<dbReference type="SMART" id="SM00174">
    <property type="entry name" value="RHO"/>
    <property type="match status" value="1"/>
</dbReference>
<dbReference type="InterPro" id="IPR001806">
    <property type="entry name" value="Small_GTPase"/>
</dbReference>